<proteinExistence type="predicted"/>
<dbReference type="AlphaFoldDB" id="A0A9D1LMB9"/>
<comment type="caution">
    <text evidence="1">The sequence shown here is derived from an EMBL/GenBank/DDBJ whole genome shotgun (WGS) entry which is preliminary data.</text>
</comment>
<gene>
    <name evidence="1" type="ORF">IAB67_09410</name>
</gene>
<evidence type="ECO:0000313" key="1">
    <source>
        <dbReference type="EMBL" id="HIU44500.1"/>
    </source>
</evidence>
<dbReference type="PANTHER" id="PTHR42110:SF1">
    <property type="entry name" value="L-ASPARAGINASE, PUTATIVE (AFU_ORTHOLOGUE AFUA_3G11890)-RELATED"/>
    <property type="match status" value="1"/>
</dbReference>
<dbReference type="InterPro" id="IPR010349">
    <property type="entry name" value="Asparaginase_II"/>
</dbReference>
<organism evidence="1 2">
    <name type="scientific">Candidatus Ventrousia excrementavium</name>
    <dbReference type="NCBI Taxonomy" id="2840961"/>
    <lineage>
        <taxon>Bacteria</taxon>
        <taxon>Bacillati</taxon>
        <taxon>Bacillota</taxon>
        <taxon>Clostridia</taxon>
        <taxon>Eubacteriales</taxon>
        <taxon>Clostridiaceae</taxon>
        <taxon>Clostridiaceae incertae sedis</taxon>
        <taxon>Candidatus Ventrousia</taxon>
    </lineage>
</organism>
<dbReference type="Proteomes" id="UP000824073">
    <property type="component" value="Unassembled WGS sequence"/>
</dbReference>
<dbReference type="EMBL" id="DVMR01000069">
    <property type="protein sequence ID" value="HIU44500.1"/>
    <property type="molecule type" value="Genomic_DNA"/>
</dbReference>
<evidence type="ECO:0000313" key="2">
    <source>
        <dbReference type="Proteomes" id="UP000824073"/>
    </source>
</evidence>
<accession>A0A9D1LMB9</accession>
<protein>
    <submittedName>
        <fullName evidence="1">Asparaginase</fullName>
    </submittedName>
</protein>
<reference evidence="1" key="1">
    <citation type="submission" date="2020-10" db="EMBL/GenBank/DDBJ databases">
        <authorList>
            <person name="Gilroy R."/>
        </authorList>
    </citation>
    <scope>NUCLEOTIDE SEQUENCE</scope>
    <source>
        <strain evidence="1">CHK191-8634</strain>
    </source>
</reference>
<dbReference type="Pfam" id="PF06089">
    <property type="entry name" value="Asparaginase_II"/>
    <property type="match status" value="1"/>
</dbReference>
<dbReference type="PANTHER" id="PTHR42110">
    <property type="entry name" value="L-ASPARAGINASE, PUTATIVE (AFU_ORTHOLOGUE AFUA_3G11890)-RELATED"/>
    <property type="match status" value="1"/>
</dbReference>
<reference evidence="1" key="2">
    <citation type="journal article" date="2021" name="PeerJ">
        <title>Extensive microbial diversity within the chicken gut microbiome revealed by metagenomics and culture.</title>
        <authorList>
            <person name="Gilroy R."/>
            <person name="Ravi A."/>
            <person name="Getino M."/>
            <person name="Pursley I."/>
            <person name="Horton D.L."/>
            <person name="Alikhan N.F."/>
            <person name="Baker D."/>
            <person name="Gharbi K."/>
            <person name="Hall N."/>
            <person name="Watson M."/>
            <person name="Adriaenssens E.M."/>
            <person name="Foster-Nyarko E."/>
            <person name="Jarju S."/>
            <person name="Secka A."/>
            <person name="Antonio M."/>
            <person name="Oren A."/>
            <person name="Chaudhuri R.R."/>
            <person name="La Ragione R."/>
            <person name="Hildebrand F."/>
            <person name="Pallen M.J."/>
        </authorList>
    </citation>
    <scope>NUCLEOTIDE SEQUENCE</scope>
    <source>
        <strain evidence="1">CHK191-8634</strain>
    </source>
</reference>
<sequence>MSVLVKTYRGEVEDLYHHGRVAVSNADGRLLYFAGDPRRLTFARSSAKPMQAIAVAESGALEKFGITDRELALMCASHNGEDFHVEAVRGILKKAGLDESYLLCGNAMPLYGPARLEMEKKGLPADAVHCDCSGKHSGMLLTAKTYGEDLATYPQPDHPVQKRIMSILSDLCQVPEDQIVTAIDGCGVPVHAMPLNKLAQGYARMSQPALFPEKRAHAISRITSAMTAYPEMVAGTGRLCTDLMGAFGDRLFSKSGAASFYGIGIREKGIGIAIKLEDGCSEFMPLVVLRVLEDIGVITCAEAQEKMGQYLDLGIYNHAGTVVGRKEVCFHLEKAE</sequence>
<name>A0A9D1LMB9_9CLOT</name>